<evidence type="ECO:0000313" key="6">
    <source>
        <dbReference type="Proteomes" id="UP000432464"/>
    </source>
</evidence>
<evidence type="ECO:0000313" key="5">
    <source>
        <dbReference type="EMBL" id="MTE12601.1"/>
    </source>
</evidence>
<dbReference type="PANTHER" id="PTHR33164:SF64">
    <property type="entry name" value="TRANSCRIPTIONAL REGULATOR SLYA"/>
    <property type="match status" value="1"/>
</dbReference>
<evidence type="ECO:0000259" key="4">
    <source>
        <dbReference type="PROSITE" id="PS50995"/>
    </source>
</evidence>
<dbReference type="SMART" id="SM00347">
    <property type="entry name" value="HTH_MARR"/>
    <property type="match status" value="1"/>
</dbReference>
<evidence type="ECO:0000256" key="3">
    <source>
        <dbReference type="ARBA" id="ARBA00023163"/>
    </source>
</evidence>
<protein>
    <submittedName>
        <fullName evidence="5">Winged helix DNA-binding protein</fullName>
    </submittedName>
</protein>
<evidence type="ECO:0000256" key="1">
    <source>
        <dbReference type="ARBA" id="ARBA00023015"/>
    </source>
</evidence>
<dbReference type="InterPro" id="IPR036390">
    <property type="entry name" value="WH_DNA-bd_sf"/>
</dbReference>
<dbReference type="AlphaFoldDB" id="A0A6I3KTB6"/>
<keyword evidence="1" id="KW-0805">Transcription regulation</keyword>
<dbReference type="InterPro" id="IPR036388">
    <property type="entry name" value="WH-like_DNA-bd_sf"/>
</dbReference>
<dbReference type="EMBL" id="WMBB01000003">
    <property type="protein sequence ID" value="MTE12601.1"/>
    <property type="molecule type" value="Genomic_DNA"/>
</dbReference>
<name>A0A6I3KTB6_9NOCA</name>
<dbReference type="Proteomes" id="UP000432464">
    <property type="component" value="Unassembled WGS sequence"/>
</dbReference>
<dbReference type="SUPFAM" id="SSF46785">
    <property type="entry name" value="Winged helix' DNA-binding domain"/>
    <property type="match status" value="1"/>
</dbReference>
<proteinExistence type="predicted"/>
<comment type="caution">
    <text evidence="5">The sequence shown here is derived from an EMBL/GenBank/DDBJ whole genome shotgun (WGS) entry which is preliminary data.</text>
</comment>
<dbReference type="GO" id="GO:0003700">
    <property type="term" value="F:DNA-binding transcription factor activity"/>
    <property type="evidence" value="ECO:0007669"/>
    <property type="project" value="InterPro"/>
</dbReference>
<gene>
    <name evidence="5" type="ORF">GLP40_07400</name>
</gene>
<reference evidence="5 6" key="1">
    <citation type="submission" date="2019-11" db="EMBL/GenBank/DDBJ databases">
        <title>Nocardia sp. nov. CT2-14 isolated from soil.</title>
        <authorList>
            <person name="Kanchanasin P."/>
            <person name="Tanasupawat S."/>
            <person name="Yuki M."/>
            <person name="Kudo T."/>
        </authorList>
    </citation>
    <scope>NUCLEOTIDE SEQUENCE [LARGE SCALE GENOMIC DNA]</scope>
    <source>
        <strain evidence="5 6">CT2-14</strain>
    </source>
</reference>
<dbReference type="GO" id="GO:0006950">
    <property type="term" value="P:response to stress"/>
    <property type="evidence" value="ECO:0007669"/>
    <property type="project" value="TreeGrafter"/>
</dbReference>
<dbReference type="PRINTS" id="PR00598">
    <property type="entry name" value="HTHMARR"/>
</dbReference>
<organism evidence="5 6">
    <name type="scientific">Nocardia aurantiaca</name>
    <dbReference type="NCBI Taxonomy" id="2675850"/>
    <lineage>
        <taxon>Bacteria</taxon>
        <taxon>Bacillati</taxon>
        <taxon>Actinomycetota</taxon>
        <taxon>Actinomycetes</taxon>
        <taxon>Mycobacteriales</taxon>
        <taxon>Nocardiaceae</taxon>
        <taxon>Nocardia</taxon>
    </lineage>
</organism>
<dbReference type="Pfam" id="PF12802">
    <property type="entry name" value="MarR_2"/>
    <property type="match status" value="1"/>
</dbReference>
<keyword evidence="2 5" id="KW-0238">DNA-binding</keyword>
<evidence type="ECO:0000256" key="2">
    <source>
        <dbReference type="ARBA" id="ARBA00023125"/>
    </source>
</evidence>
<accession>A0A6I3KTB6</accession>
<sequence length="140" mass="15273">MIDEQRQPTTAELVDVLQRAVALVRNHFAVNTTRLGVTPVQAKALGHLAEPLTLKELSARLGADLSNTATSVDRLESQGLVQKQIHPADRRARLVTLTPAGEALRVQLEEQVFGSVPALAVLDAEQQRELYALLELVVSH</sequence>
<dbReference type="Gene3D" id="1.10.10.10">
    <property type="entry name" value="Winged helix-like DNA-binding domain superfamily/Winged helix DNA-binding domain"/>
    <property type="match status" value="1"/>
</dbReference>
<dbReference type="RefSeq" id="WP_154787089.1">
    <property type="nucleotide sequence ID" value="NZ_WMBB01000003.1"/>
</dbReference>
<dbReference type="InterPro" id="IPR039422">
    <property type="entry name" value="MarR/SlyA-like"/>
</dbReference>
<feature type="domain" description="HTH marR-type" evidence="4">
    <location>
        <begin position="10"/>
        <end position="139"/>
    </location>
</feature>
<dbReference type="PANTHER" id="PTHR33164">
    <property type="entry name" value="TRANSCRIPTIONAL REGULATOR, MARR FAMILY"/>
    <property type="match status" value="1"/>
</dbReference>
<dbReference type="PROSITE" id="PS50995">
    <property type="entry name" value="HTH_MARR_2"/>
    <property type="match status" value="1"/>
</dbReference>
<dbReference type="InterPro" id="IPR000835">
    <property type="entry name" value="HTH_MarR-typ"/>
</dbReference>
<dbReference type="GO" id="GO:0003677">
    <property type="term" value="F:DNA binding"/>
    <property type="evidence" value="ECO:0007669"/>
    <property type="project" value="UniProtKB-KW"/>
</dbReference>
<keyword evidence="3" id="KW-0804">Transcription</keyword>
<keyword evidence="6" id="KW-1185">Reference proteome</keyword>